<dbReference type="GO" id="GO:0004315">
    <property type="term" value="F:3-oxoacyl-[acyl-carrier-protein] synthase activity"/>
    <property type="evidence" value="ECO:0007669"/>
    <property type="project" value="UniProtKB-UniRule"/>
</dbReference>
<dbReference type="SUPFAM" id="SSF53901">
    <property type="entry name" value="Thiolase-like"/>
    <property type="match status" value="2"/>
</dbReference>
<dbReference type="Proteomes" id="UP000005275">
    <property type="component" value="Chromosome"/>
</dbReference>
<comment type="similarity">
    <text evidence="2 11 13">Belongs to the thiolase-like superfamily. Beta-ketoacyl-ACP synthases family.</text>
</comment>
<dbReference type="PIRSF" id="PIRSF000447">
    <property type="entry name" value="KAS_II"/>
    <property type="match status" value="1"/>
</dbReference>
<dbReference type="HOGENOM" id="CLU_000022_69_2_6"/>
<comment type="catalytic activity">
    <reaction evidence="11">
        <text>(9Z)-hexadecenoyl-[ACP] + malonyl-[ACP] + H(+) = 3-oxo-(11Z)-octadecenoyl-[ACP] + holo-[ACP] + CO2</text>
        <dbReference type="Rhea" id="RHEA:55040"/>
        <dbReference type="Rhea" id="RHEA-COMP:9623"/>
        <dbReference type="Rhea" id="RHEA-COMP:9685"/>
        <dbReference type="Rhea" id="RHEA-COMP:10800"/>
        <dbReference type="Rhea" id="RHEA-COMP:14074"/>
        <dbReference type="ChEBI" id="CHEBI:15378"/>
        <dbReference type="ChEBI" id="CHEBI:16526"/>
        <dbReference type="ChEBI" id="CHEBI:64479"/>
        <dbReference type="ChEBI" id="CHEBI:78449"/>
        <dbReference type="ChEBI" id="CHEBI:83989"/>
        <dbReference type="ChEBI" id="CHEBI:138538"/>
        <dbReference type="EC" id="2.3.1.179"/>
    </reaction>
</comment>
<evidence type="ECO:0000256" key="5">
    <source>
        <dbReference type="ARBA" id="ARBA00022516"/>
    </source>
</evidence>
<dbReference type="NCBIfam" id="NF004970">
    <property type="entry name" value="PRK06333.1"/>
    <property type="match status" value="1"/>
</dbReference>
<name>W0E2M8_MARPU</name>
<dbReference type="Pfam" id="PF00109">
    <property type="entry name" value="ketoacyl-synt"/>
    <property type="match status" value="1"/>
</dbReference>
<dbReference type="GO" id="GO:0006633">
    <property type="term" value="P:fatty acid biosynthetic process"/>
    <property type="evidence" value="ECO:0007669"/>
    <property type="project" value="UniProtKB-UniRule"/>
</dbReference>
<comment type="function">
    <text evidence="11">Involved in the type II fatty acid elongation cycle. Catalyzes the elongation of a wide range of acyl-ACP by the addition of two carbons from malonyl-ACP to an acyl acceptor. Can efficiently catalyze the conversion of palmitoleoyl-ACP (cis-hexadec-9-enoyl-ACP) to cis-vaccenoyl-ACP (cis-octadec-11-enoyl-ACP), an essential step in the thermal regulation of fatty acid composition.</text>
</comment>
<comment type="pathway">
    <text evidence="1 11">Lipid metabolism; fatty acid biosynthesis.</text>
</comment>
<dbReference type="PANTHER" id="PTHR11712:SF336">
    <property type="entry name" value="3-OXOACYL-[ACYL-CARRIER-PROTEIN] SYNTHASE, MITOCHONDRIAL"/>
    <property type="match status" value="1"/>
</dbReference>
<dbReference type="KEGG" id="mpur:MARPU_07685"/>
<evidence type="ECO:0000313" key="16">
    <source>
        <dbReference type="Proteomes" id="UP000005275"/>
    </source>
</evidence>
<keyword evidence="7" id="KW-0276">Fatty acid metabolism</keyword>
<keyword evidence="16" id="KW-1185">Reference proteome</keyword>
<evidence type="ECO:0000259" key="14">
    <source>
        <dbReference type="PROSITE" id="PS52004"/>
    </source>
</evidence>
<evidence type="ECO:0000256" key="8">
    <source>
        <dbReference type="ARBA" id="ARBA00023098"/>
    </source>
</evidence>
<dbReference type="PROSITE" id="PS52004">
    <property type="entry name" value="KS3_2"/>
    <property type="match status" value="1"/>
</dbReference>
<evidence type="ECO:0000256" key="4">
    <source>
        <dbReference type="ARBA" id="ARBA00014657"/>
    </source>
</evidence>
<dbReference type="STRING" id="765910.MARPU_07685"/>
<accession>W0E2M8</accession>
<dbReference type="SMART" id="SM00825">
    <property type="entry name" value="PKS_KS"/>
    <property type="match status" value="1"/>
</dbReference>
<dbReference type="PROSITE" id="PS00606">
    <property type="entry name" value="KS3_1"/>
    <property type="match status" value="1"/>
</dbReference>
<dbReference type="PANTHER" id="PTHR11712">
    <property type="entry name" value="POLYKETIDE SYNTHASE-RELATED"/>
    <property type="match status" value="1"/>
</dbReference>
<evidence type="ECO:0000256" key="13">
    <source>
        <dbReference type="RuleBase" id="RU003694"/>
    </source>
</evidence>
<keyword evidence="8" id="KW-0443">Lipid metabolism</keyword>
<dbReference type="InterPro" id="IPR018201">
    <property type="entry name" value="Ketoacyl_synth_AS"/>
</dbReference>
<dbReference type="Gene3D" id="3.40.47.10">
    <property type="match status" value="1"/>
</dbReference>
<proteinExistence type="inferred from homology"/>
<keyword evidence="10 11" id="KW-0012">Acyltransferase</keyword>
<evidence type="ECO:0000256" key="9">
    <source>
        <dbReference type="ARBA" id="ARBA00023160"/>
    </source>
</evidence>
<organism evidence="15 16">
    <name type="scientific">Marichromatium purpuratum 984</name>
    <dbReference type="NCBI Taxonomy" id="765910"/>
    <lineage>
        <taxon>Bacteria</taxon>
        <taxon>Pseudomonadati</taxon>
        <taxon>Pseudomonadota</taxon>
        <taxon>Gammaproteobacteria</taxon>
        <taxon>Chromatiales</taxon>
        <taxon>Chromatiaceae</taxon>
        <taxon>Marichromatium</taxon>
    </lineage>
</organism>
<dbReference type="InterPro" id="IPR000794">
    <property type="entry name" value="Beta-ketoacyl_synthase"/>
</dbReference>
<dbReference type="InterPro" id="IPR014031">
    <property type="entry name" value="Ketoacyl_synth_C"/>
</dbReference>
<reference evidence="15 16" key="1">
    <citation type="submission" date="2013-12" db="EMBL/GenBank/DDBJ databases">
        <authorList>
            <consortium name="DOE Joint Genome Institute"/>
            <person name="Bryant D.A."/>
            <person name="Huntemann M."/>
            <person name="Han J."/>
            <person name="Chen A."/>
            <person name="Kyrpides N."/>
            <person name="Mavromatis K."/>
            <person name="Markowitz V."/>
            <person name="Palaniappan K."/>
            <person name="Ivanova N."/>
            <person name="Schaumberg A."/>
            <person name="Pati A."/>
            <person name="Liolios K."/>
            <person name="Nordberg H.P."/>
            <person name="Cantor M.N."/>
            <person name="Hua S.X."/>
            <person name="Woyke T."/>
        </authorList>
    </citation>
    <scope>NUCLEOTIDE SEQUENCE [LARGE SCALE GENOMIC DNA]</scope>
    <source>
        <strain evidence="15 16">984</strain>
    </source>
</reference>
<evidence type="ECO:0000256" key="10">
    <source>
        <dbReference type="ARBA" id="ARBA00023315"/>
    </source>
</evidence>
<keyword evidence="5 11" id="KW-0444">Lipid biosynthesis</keyword>
<evidence type="ECO:0000256" key="3">
    <source>
        <dbReference type="ARBA" id="ARBA00012356"/>
    </source>
</evidence>
<keyword evidence="9 11" id="KW-0275">Fatty acid biosynthesis</keyword>
<evidence type="ECO:0000313" key="15">
    <source>
        <dbReference type="EMBL" id="AHF03753.1"/>
    </source>
</evidence>
<evidence type="ECO:0000256" key="2">
    <source>
        <dbReference type="ARBA" id="ARBA00008467"/>
    </source>
</evidence>
<dbReference type="CDD" id="cd00834">
    <property type="entry name" value="KAS_I_II"/>
    <property type="match status" value="1"/>
</dbReference>
<protein>
    <recommendedName>
        <fullName evidence="4 11">3-oxoacyl-[acyl-carrier-protein] synthase 2</fullName>
        <ecNumber evidence="3 11">2.3.1.179</ecNumber>
    </recommendedName>
</protein>
<dbReference type="InterPro" id="IPR017568">
    <property type="entry name" value="3-oxoacyl-ACP_synth-2"/>
</dbReference>
<feature type="domain" description="Ketosynthase family 3 (KS3)" evidence="14">
    <location>
        <begin position="3"/>
        <end position="411"/>
    </location>
</feature>
<dbReference type="FunFam" id="3.40.47.10:FF:000009">
    <property type="entry name" value="3-oxoacyl-[acyl-carrier-protein] synthase 2"/>
    <property type="match status" value="1"/>
</dbReference>
<evidence type="ECO:0000256" key="1">
    <source>
        <dbReference type="ARBA" id="ARBA00005194"/>
    </source>
</evidence>
<dbReference type="NCBIfam" id="NF005589">
    <property type="entry name" value="PRK07314.1"/>
    <property type="match status" value="1"/>
</dbReference>
<dbReference type="UniPathway" id="UPA00094"/>
<sequence>MAGRRVVVTGLGLVAPVGLNVKSAWDSILAGRSGIQPITHFDIEPFSSRFGGPIYGFDPSEYVPEKDAKKMDKFIHYGVAAGSQAIADAGLEVDESNCRRIGVAVGSGIGGITGIENNYEAYRSKGPRRISPFFVPANIVNMVAGNLSIKFGLKGPNYSIVSACATGTHNIGEAALMIRHGYVDVMLAGGAEMATSPVGLGGFAAARALSTRNDDPVGASRPFDKERDGFVLSDGAGVVVLEDYERAKARGAHIYAELVGVGMNSDAYHMTAPSTDGSGAADCMLMALNDAGISPEEVDYINAHGTSTVAGDIAETTAVKRAFGDHAYKTMVSSTKSMTGHMLGAAGGAEAVFSVLALRDQVAPPTINYTTPDPDCDLDYVPNTARDSKLDIVMSNSFGFGGTNGSLVFRRV</sequence>
<evidence type="ECO:0000256" key="7">
    <source>
        <dbReference type="ARBA" id="ARBA00022832"/>
    </source>
</evidence>
<dbReference type="InterPro" id="IPR016039">
    <property type="entry name" value="Thiolase-like"/>
</dbReference>
<comment type="catalytic activity">
    <reaction evidence="11">
        <text>a fatty acyl-[ACP] + malonyl-[ACP] + H(+) = a 3-oxoacyl-[ACP] + holo-[ACP] + CO2</text>
        <dbReference type="Rhea" id="RHEA:22836"/>
        <dbReference type="Rhea" id="RHEA-COMP:9623"/>
        <dbReference type="Rhea" id="RHEA-COMP:9685"/>
        <dbReference type="Rhea" id="RHEA-COMP:9916"/>
        <dbReference type="Rhea" id="RHEA-COMP:14125"/>
        <dbReference type="ChEBI" id="CHEBI:15378"/>
        <dbReference type="ChEBI" id="CHEBI:16526"/>
        <dbReference type="ChEBI" id="CHEBI:64479"/>
        <dbReference type="ChEBI" id="CHEBI:78449"/>
        <dbReference type="ChEBI" id="CHEBI:78776"/>
        <dbReference type="ChEBI" id="CHEBI:138651"/>
    </reaction>
</comment>
<dbReference type="GO" id="GO:0005829">
    <property type="term" value="C:cytosol"/>
    <property type="evidence" value="ECO:0007669"/>
    <property type="project" value="TreeGrafter"/>
</dbReference>
<dbReference type="eggNOG" id="COG0304">
    <property type="taxonomic scope" value="Bacteria"/>
</dbReference>
<dbReference type="InterPro" id="IPR020841">
    <property type="entry name" value="PKS_Beta-ketoAc_synthase_dom"/>
</dbReference>
<gene>
    <name evidence="15" type="ORF">MARPU_07685</name>
</gene>
<evidence type="ECO:0000256" key="11">
    <source>
        <dbReference type="PIRNR" id="PIRNR000447"/>
    </source>
</evidence>
<dbReference type="Pfam" id="PF02801">
    <property type="entry name" value="Ketoacyl-synt_C"/>
    <property type="match status" value="1"/>
</dbReference>
<dbReference type="RefSeq" id="WP_005223710.1">
    <property type="nucleotide sequence ID" value="NZ_CP007031.1"/>
</dbReference>
<dbReference type="AlphaFoldDB" id="W0E2M8"/>
<evidence type="ECO:0000256" key="6">
    <source>
        <dbReference type="ARBA" id="ARBA00022679"/>
    </source>
</evidence>
<dbReference type="EMBL" id="CP007031">
    <property type="protein sequence ID" value="AHF03753.1"/>
    <property type="molecule type" value="Genomic_DNA"/>
</dbReference>
<dbReference type="EC" id="2.3.1.179" evidence="3 11"/>
<dbReference type="NCBIfam" id="TIGR03150">
    <property type="entry name" value="fabF"/>
    <property type="match status" value="1"/>
</dbReference>
<dbReference type="InterPro" id="IPR014030">
    <property type="entry name" value="Ketoacyl_synth_N"/>
</dbReference>
<evidence type="ECO:0000256" key="12">
    <source>
        <dbReference type="PIRSR" id="PIRSR000447-1"/>
    </source>
</evidence>
<keyword evidence="6 11" id="KW-0808">Transferase</keyword>
<feature type="active site" description="For beta-ketoacyl synthase activity" evidence="12">
    <location>
        <position position="164"/>
    </location>
</feature>
<dbReference type="OrthoDB" id="9808669at2"/>